<dbReference type="Proteomes" id="UP000192247">
    <property type="component" value="Unassembled WGS sequence"/>
</dbReference>
<dbReference type="Pfam" id="PF01928">
    <property type="entry name" value="CYTH"/>
    <property type="match status" value="1"/>
</dbReference>
<dbReference type="GO" id="GO:0016462">
    <property type="term" value="F:pyrophosphatase activity"/>
    <property type="evidence" value="ECO:0007669"/>
    <property type="project" value="UniProtKB-ARBA"/>
</dbReference>
<evidence type="ECO:0000313" key="4">
    <source>
        <dbReference type="Proteomes" id="UP000192247"/>
    </source>
</evidence>
<evidence type="ECO:0000313" key="3">
    <source>
        <dbReference type="EMBL" id="OQR70603.1"/>
    </source>
</evidence>
<dbReference type="EMBL" id="MNPL01016992">
    <property type="protein sequence ID" value="OQR70603.1"/>
    <property type="molecule type" value="Genomic_DNA"/>
</dbReference>
<feature type="compositionally biased region" description="Low complexity" evidence="1">
    <location>
        <begin position="200"/>
        <end position="209"/>
    </location>
</feature>
<protein>
    <recommendedName>
        <fullName evidence="2">CYTH domain-containing protein</fullName>
    </recommendedName>
</protein>
<proteinExistence type="predicted"/>
<dbReference type="PROSITE" id="PS51707">
    <property type="entry name" value="CYTH"/>
    <property type="match status" value="1"/>
</dbReference>
<gene>
    <name evidence="3" type="ORF">BIW11_11526</name>
</gene>
<dbReference type="Gene3D" id="2.40.320.10">
    <property type="entry name" value="Hypothetical Protein Pfu-838710-001"/>
    <property type="match status" value="1"/>
</dbReference>
<sequence length="216" mass="24365">MPLNVEIKARIEDADAFHTQFKKVYQLTDEACKMLQHCDTYFKTDNGRLKLREMKCGDDSSAELIFYDRNDASGPKLSSHAKHHCSAQSDAMKEILINAYGKRGEVKKTRVLYIVDQTRIHIDKVPGIGQFIELEVMLRDDQTTEHGQKIANEFMEKLNITADMLIKGSYIDFIDSDAAEENDRTQEGELVEKSQDDATIEANGDAAAAEDAKIES</sequence>
<keyword evidence="4" id="KW-1185">Reference proteome</keyword>
<accession>A0A1V9XB31</accession>
<feature type="compositionally biased region" description="Basic and acidic residues" evidence="1">
    <location>
        <begin position="181"/>
        <end position="196"/>
    </location>
</feature>
<dbReference type="SMART" id="SM01118">
    <property type="entry name" value="CYTH"/>
    <property type="match status" value="1"/>
</dbReference>
<name>A0A1V9XB31_9ACAR</name>
<dbReference type="PANTHER" id="PTHR21028">
    <property type="entry name" value="SI:CH211-156B7.4"/>
    <property type="match status" value="1"/>
</dbReference>
<evidence type="ECO:0000259" key="2">
    <source>
        <dbReference type="PROSITE" id="PS51707"/>
    </source>
</evidence>
<dbReference type="InParanoid" id="A0A1V9XB31"/>
<dbReference type="OrthoDB" id="6159137at2759"/>
<comment type="caution">
    <text evidence="3">The sequence shown here is derived from an EMBL/GenBank/DDBJ whole genome shotgun (WGS) entry which is preliminary data.</text>
</comment>
<dbReference type="InterPro" id="IPR008173">
    <property type="entry name" value="Adenylyl_cyclase_CyaB"/>
</dbReference>
<feature type="domain" description="CYTH" evidence="2">
    <location>
        <begin position="2"/>
        <end position="176"/>
    </location>
</feature>
<organism evidence="3 4">
    <name type="scientific">Tropilaelaps mercedesae</name>
    <dbReference type="NCBI Taxonomy" id="418985"/>
    <lineage>
        <taxon>Eukaryota</taxon>
        <taxon>Metazoa</taxon>
        <taxon>Ecdysozoa</taxon>
        <taxon>Arthropoda</taxon>
        <taxon>Chelicerata</taxon>
        <taxon>Arachnida</taxon>
        <taxon>Acari</taxon>
        <taxon>Parasitiformes</taxon>
        <taxon>Mesostigmata</taxon>
        <taxon>Gamasina</taxon>
        <taxon>Dermanyssoidea</taxon>
        <taxon>Laelapidae</taxon>
        <taxon>Tropilaelaps</taxon>
    </lineage>
</organism>
<dbReference type="InterPro" id="IPR033469">
    <property type="entry name" value="CYTH-like_dom_sf"/>
</dbReference>
<evidence type="ECO:0000256" key="1">
    <source>
        <dbReference type="SAM" id="MobiDB-lite"/>
    </source>
</evidence>
<dbReference type="FunCoup" id="A0A1V9XB31">
    <property type="interactions" value="1"/>
</dbReference>
<dbReference type="AlphaFoldDB" id="A0A1V9XB31"/>
<dbReference type="STRING" id="418985.A0A1V9XB31"/>
<feature type="region of interest" description="Disordered" evidence="1">
    <location>
        <begin position="178"/>
        <end position="216"/>
    </location>
</feature>
<dbReference type="PANTHER" id="PTHR21028:SF2">
    <property type="entry name" value="CYTH DOMAIN-CONTAINING PROTEIN"/>
    <property type="match status" value="1"/>
</dbReference>
<reference evidence="3 4" key="1">
    <citation type="journal article" date="2017" name="Gigascience">
        <title>Draft genome of the honey bee ectoparasitic mite, Tropilaelaps mercedesae, is shaped by the parasitic life history.</title>
        <authorList>
            <person name="Dong X."/>
            <person name="Armstrong S.D."/>
            <person name="Xia D."/>
            <person name="Makepeace B.L."/>
            <person name="Darby A.C."/>
            <person name="Kadowaki T."/>
        </authorList>
    </citation>
    <scope>NUCLEOTIDE SEQUENCE [LARGE SCALE GENOMIC DNA]</scope>
    <source>
        <strain evidence="3">Wuxi-XJTLU</strain>
    </source>
</reference>
<dbReference type="InterPro" id="IPR023577">
    <property type="entry name" value="CYTH_domain"/>
</dbReference>
<dbReference type="CDD" id="cd07890">
    <property type="entry name" value="CYTH-like_AC_IV-like"/>
    <property type="match status" value="1"/>
</dbReference>
<dbReference type="SUPFAM" id="SSF55154">
    <property type="entry name" value="CYTH-like phosphatases"/>
    <property type="match status" value="1"/>
</dbReference>